<accession>A0ABZ3E5W0</accession>
<organism evidence="1 2">
    <name type="scientific">Marinobacter alkaliphilus</name>
    <dbReference type="NCBI Taxonomy" id="254719"/>
    <lineage>
        <taxon>Bacteria</taxon>
        <taxon>Pseudomonadati</taxon>
        <taxon>Pseudomonadota</taxon>
        <taxon>Gammaproteobacteria</taxon>
        <taxon>Pseudomonadales</taxon>
        <taxon>Marinobacteraceae</taxon>
        <taxon>Marinobacter</taxon>
    </lineage>
</organism>
<proteinExistence type="predicted"/>
<dbReference type="EMBL" id="CP152380">
    <property type="protein sequence ID" value="XAF55076.1"/>
    <property type="molecule type" value="Genomic_DNA"/>
</dbReference>
<reference evidence="1 2" key="1">
    <citation type="submission" date="2024-04" db="EMBL/GenBank/DDBJ databases">
        <title>Marinobacter sp. SBY-1.</title>
        <authorList>
            <person name="Pan C."/>
        </authorList>
    </citation>
    <scope>NUCLEOTIDE SEQUENCE [LARGE SCALE GENOMIC DNA]</scope>
    <source>
        <strain evidence="1 2">SBY-1</strain>
    </source>
</reference>
<dbReference type="RefSeq" id="WP_342632109.1">
    <property type="nucleotide sequence ID" value="NZ_CP152380.1"/>
</dbReference>
<keyword evidence="2" id="KW-1185">Reference proteome</keyword>
<name>A0ABZ3E5W0_9GAMM</name>
<gene>
    <name evidence="1" type="ORF">AAGT77_05885</name>
</gene>
<sequence length="110" mass="12035">MNAVAQSMNDAAYSQLLALRKGSTDARECIELTVDSLMEEFQCSRRRASLLAIRAWHDLEGAKKPNAYVDVTLTTGNTVVVHDASGRTSIFSVQELLQLRDQAAAIQIPA</sequence>
<evidence type="ECO:0000313" key="2">
    <source>
        <dbReference type="Proteomes" id="UP001445268"/>
    </source>
</evidence>
<protein>
    <submittedName>
        <fullName evidence="1">Uncharacterized protein</fullName>
    </submittedName>
</protein>
<evidence type="ECO:0000313" key="1">
    <source>
        <dbReference type="EMBL" id="XAF55076.1"/>
    </source>
</evidence>
<dbReference type="Proteomes" id="UP001445268">
    <property type="component" value="Chromosome"/>
</dbReference>